<feature type="region of interest" description="Disordered" evidence="1">
    <location>
        <begin position="1"/>
        <end position="206"/>
    </location>
</feature>
<gene>
    <name evidence="2" type="ORF">AVDCRST_MAG11-2165</name>
</gene>
<accession>A0A6J4L5T6</accession>
<proteinExistence type="predicted"/>
<feature type="compositionally biased region" description="Basic and acidic residues" evidence="1">
    <location>
        <begin position="77"/>
        <end position="91"/>
    </location>
</feature>
<dbReference type="EC" id="1.15.1.1" evidence="2"/>
<feature type="compositionally biased region" description="Basic and acidic residues" evidence="1">
    <location>
        <begin position="183"/>
        <end position="206"/>
    </location>
</feature>
<feature type="non-terminal residue" evidence="2">
    <location>
        <position position="1"/>
    </location>
</feature>
<protein>
    <submittedName>
        <fullName evidence="2">Superoxide dismutase [Mn]</fullName>
        <ecNumber evidence="2">1.15.1.1</ecNumber>
    </submittedName>
</protein>
<name>A0A6J4L5T6_9BACT</name>
<feature type="compositionally biased region" description="Low complexity" evidence="1">
    <location>
        <begin position="127"/>
        <end position="136"/>
    </location>
</feature>
<organism evidence="2">
    <name type="scientific">uncultured Gemmatimonadaceae bacterium</name>
    <dbReference type="NCBI Taxonomy" id="246130"/>
    <lineage>
        <taxon>Bacteria</taxon>
        <taxon>Pseudomonadati</taxon>
        <taxon>Gemmatimonadota</taxon>
        <taxon>Gemmatimonadia</taxon>
        <taxon>Gemmatimonadales</taxon>
        <taxon>Gemmatimonadaceae</taxon>
        <taxon>environmental samples</taxon>
    </lineage>
</organism>
<feature type="compositionally biased region" description="Low complexity" evidence="1">
    <location>
        <begin position="162"/>
        <end position="177"/>
    </location>
</feature>
<sequence length="206" mass="22070">GFHPAAASLRVRGARAPHRRADDADPPRQAPPDLRQQPERGAGEGARAAEPADRAAARQRQLGPRGGARRHPQQRRRALEPLRLLADDGAGRGRGGAAHRAGAGGDRAELRRPRRVQEAVGGGRGGPLRLRVGVAGAPRRQARDHELAQPGQPAHGRRPPRGRAAGPRRVGARLLPQVPEPPPRLRERLVQRGELERGRAPDGGEV</sequence>
<feature type="compositionally biased region" description="Basic residues" evidence="1">
    <location>
        <begin position="67"/>
        <end position="76"/>
    </location>
</feature>
<dbReference type="GO" id="GO:0004784">
    <property type="term" value="F:superoxide dismutase activity"/>
    <property type="evidence" value="ECO:0007669"/>
    <property type="project" value="UniProtKB-EC"/>
</dbReference>
<feature type="non-terminal residue" evidence="2">
    <location>
        <position position="206"/>
    </location>
</feature>
<reference evidence="2" key="1">
    <citation type="submission" date="2020-02" db="EMBL/GenBank/DDBJ databases">
        <authorList>
            <person name="Meier V. D."/>
        </authorList>
    </citation>
    <scope>NUCLEOTIDE SEQUENCE</scope>
    <source>
        <strain evidence="2">AVDCRST_MAG11</strain>
    </source>
</reference>
<dbReference type="EMBL" id="CADCTU010000509">
    <property type="protein sequence ID" value="CAA9324814.1"/>
    <property type="molecule type" value="Genomic_DNA"/>
</dbReference>
<dbReference type="AlphaFoldDB" id="A0A6J4L5T6"/>
<keyword evidence="2" id="KW-0560">Oxidoreductase</keyword>
<evidence type="ECO:0000256" key="1">
    <source>
        <dbReference type="SAM" id="MobiDB-lite"/>
    </source>
</evidence>
<evidence type="ECO:0000313" key="2">
    <source>
        <dbReference type="EMBL" id="CAA9324814.1"/>
    </source>
</evidence>
<feature type="compositionally biased region" description="Basic and acidic residues" evidence="1">
    <location>
        <begin position="106"/>
        <end position="117"/>
    </location>
</feature>